<dbReference type="GO" id="GO:0016324">
    <property type="term" value="C:apical plasma membrane"/>
    <property type="evidence" value="ECO:0007669"/>
    <property type="project" value="TreeGrafter"/>
</dbReference>
<feature type="domain" description="PDZ" evidence="2">
    <location>
        <begin position="16"/>
        <end position="96"/>
    </location>
</feature>
<dbReference type="SMART" id="SM00228">
    <property type="entry name" value="PDZ"/>
    <property type="match status" value="1"/>
</dbReference>
<keyword evidence="3" id="KW-1185">Reference proteome</keyword>
<reference evidence="4" key="2">
    <citation type="submission" date="2023-11" db="UniProtKB">
        <authorList>
            <consortium name="WormBaseParasite"/>
        </authorList>
    </citation>
    <scope>IDENTIFICATION</scope>
</reference>
<dbReference type="GO" id="GO:0072659">
    <property type="term" value="P:protein localization to plasma membrane"/>
    <property type="evidence" value="ECO:0007669"/>
    <property type="project" value="TreeGrafter"/>
</dbReference>
<organism evidence="3 4">
    <name type="scientific">Schistosoma rodhaini</name>
    <dbReference type="NCBI Taxonomy" id="6188"/>
    <lineage>
        <taxon>Eukaryota</taxon>
        <taxon>Metazoa</taxon>
        <taxon>Spiralia</taxon>
        <taxon>Lophotrochozoa</taxon>
        <taxon>Platyhelminthes</taxon>
        <taxon>Trematoda</taxon>
        <taxon>Digenea</taxon>
        <taxon>Strigeidida</taxon>
        <taxon>Schistosomatoidea</taxon>
        <taxon>Schistosomatidae</taxon>
        <taxon>Schistosoma</taxon>
    </lineage>
</organism>
<dbReference type="Proteomes" id="UP000050792">
    <property type="component" value="Unassembled WGS sequence"/>
</dbReference>
<dbReference type="SUPFAM" id="SSF50156">
    <property type="entry name" value="PDZ domain-like"/>
    <property type="match status" value="1"/>
</dbReference>
<reference evidence="3" key="1">
    <citation type="submission" date="2022-06" db="EMBL/GenBank/DDBJ databases">
        <authorList>
            <person name="Berger JAMES D."/>
            <person name="Berger JAMES D."/>
        </authorList>
    </citation>
    <scope>NUCLEOTIDE SEQUENCE [LARGE SCALE GENOMIC DNA]</scope>
</reference>
<dbReference type="WBParaSite" id="SRDH1_58190.1">
    <property type="protein sequence ID" value="SRDH1_58190.1"/>
    <property type="gene ID" value="SRDH1_58190"/>
</dbReference>
<evidence type="ECO:0000313" key="3">
    <source>
        <dbReference type="Proteomes" id="UP000050792"/>
    </source>
</evidence>
<name>A0AA85FQK0_9TREM</name>
<dbReference type="Gene3D" id="2.30.42.10">
    <property type="match status" value="1"/>
</dbReference>
<evidence type="ECO:0000313" key="4">
    <source>
        <dbReference type="WBParaSite" id="SRDH1_58190.1"/>
    </source>
</evidence>
<dbReference type="PROSITE" id="PS50106">
    <property type="entry name" value="PDZ"/>
    <property type="match status" value="1"/>
</dbReference>
<evidence type="ECO:0000256" key="1">
    <source>
        <dbReference type="ARBA" id="ARBA00022737"/>
    </source>
</evidence>
<keyword evidence="1" id="KW-0677">Repeat</keyword>
<dbReference type="InterPro" id="IPR051067">
    <property type="entry name" value="NHER"/>
</dbReference>
<protein>
    <recommendedName>
        <fullName evidence="2">PDZ domain-containing protein</fullName>
    </recommendedName>
</protein>
<sequence length="198" mass="22666">MKESAESQNHRARLCHLKLWPNFSGYGFSLRTDSFKHEHKVENVEPLSPSESGGLLNGDLILMVNKKTVDRLSHTDVVKVIKERSDVEMLVVQPKDLAYFRKFSDVISAAIKDPILCETSEEDLNKLTNAEKHLVKADSDTMNEIYQRQRCLLKANEIANRLQRHGGFGDGTVKNGFQPNTENISFNLIYEENTHKWH</sequence>
<evidence type="ECO:0000259" key="2">
    <source>
        <dbReference type="PROSITE" id="PS50106"/>
    </source>
</evidence>
<dbReference type="InterPro" id="IPR036034">
    <property type="entry name" value="PDZ_sf"/>
</dbReference>
<accession>A0AA85FQK0</accession>
<dbReference type="AlphaFoldDB" id="A0AA85FQK0"/>
<dbReference type="InterPro" id="IPR001478">
    <property type="entry name" value="PDZ"/>
</dbReference>
<dbReference type="PANTHER" id="PTHR14191:SF3">
    <property type="entry name" value="NA(+)_H(+) EXCHANGE REGULATORY COFACTOR-LIKE PROTEIN NRFL-1"/>
    <property type="match status" value="1"/>
</dbReference>
<proteinExistence type="predicted"/>
<dbReference type="PANTHER" id="PTHR14191">
    <property type="entry name" value="PDZ DOMAIN CONTAINING PROTEIN"/>
    <property type="match status" value="1"/>
</dbReference>
<dbReference type="Pfam" id="PF00595">
    <property type="entry name" value="PDZ"/>
    <property type="match status" value="1"/>
</dbReference>
<dbReference type="GO" id="GO:0043495">
    <property type="term" value="F:protein-membrane adaptor activity"/>
    <property type="evidence" value="ECO:0007669"/>
    <property type="project" value="TreeGrafter"/>
</dbReference>